<evidence type="ECO:0000313" key="2">
    <source>
        <dbReference type="EMBL" id="ABC32925.1"/>
    </source>
</evidence>
<sequence>MSKQYSIFLEKAAEALDIPPSKYKQAVSRYEAVGTWLESGEYNGQIEGVCIYPQGSFRLGTVIRPYKDHKDQDYDIDLVCELGAAVTSSDAEETKHLVGNRLKEHERYRQMLDKEGKRCWTLNYAEQDGVGFHMDVLPSVLSPTGVSQTTISITSKIDDGYEWCSSDPKGYAEWFKHRNRVAFERDALRQKRSISLNFQDTYASIEDVPDLLVRTPLQRAIQLLKRHRDVRFSDRANWKCAPISMIITTIAVHLYQNESDVLQALQNIILSLDAHIPLLHGREVSANFSNQKIIHRLPDGTWYIGNPVNPDENFADRWHEDGNARAKAFFQWVEMLKEDFVSAAKSGDAVFKKKMEGLFDNAIANKYLPNSTPKVVPPPVRNVSISAAPKPWRNS</sequence>
<dbReference type="GO" id="GO:0046872">
    <property type="term" value="F:metal ion binding"/>
    <property type="evidence" value="ECO:0007669"/>
    <property type="project" value="UniProtKB-KW"/>
</dbReference>
<dbReference type="AlphaFoldDB" id="Q2S8U9"/>
<dbReference type="OrthoDB" id="1118920at2"/>
<dbReference type="GO" id="GO:0051607">
    <property type="term" value="P:defense response to virus"/>
    <property type="evidence" value="ECO:0007669"/>
    <property type="project" value="UniProtKB-KW"/>
</dbReference>
<dbReference type="CDD" id="cd05400">
    <property type="entry name" value="NT_2-5OAS_ClassI-CCAase"/>
    <property type="match status" value="1"/>
</dbReference>
<dbReference type="RefSeq" id="WP_011399981.1">
    <property type="nucleotide sequence ID" value="NC_007645.1"/>
</dbReference>
<organism evidence="2 3">
    <name type="scientific">Hahella chejuensis (strain KCTC 2396)</name>
    <dbReference type="NCBI Taxonomy" id="349521"/>
    <lineage>
        <taxon>Bacteria</taxon>
        <taxon>Pseudomonadati</taxon>
        <taxon>Pseudomonadota</taxon>
        <taxon>Gammaproteobacteria</taxon>
        <taxon>Oceanospirillales</taxon>
        <taxon>Hahellaceae</taxon>
        <taxon>Hahella</taxon>
    </lineage>
</organism>
<proteinExistence type="predicted"/>
<dbReference type="Pfam" id="PF18144">
    <property type="entry name" value="SMODS"/>
    <property type="match status" value="1"/>
</dbReference>
<name>Q2S8U9_HAHCH</name>
<keyword evidence="1" id="KW-0051">Antiviral defense</keyword>
<dbReference type="InterPro" id="IPR006116">
    <property type="entry name" value="NT_2-5OAS_ClassI-CCAase"/>
</dbReference>
<dbReference type="eggNOG" id="ENOG502Z8M4">
    <property type="taxonomic scope" value="Bacteria"/>
</dbReference>
<dbReference type="KEGG" id="hch:HCH_06278"/>
<evidence type="ECO:0000313" key="3">
    <source>
        <dbReference type="Proteomes" id="UP000000238"/>
    </source>
</evidence>
<dbReference type="GO" id="GO:0009117">
    <property type="term" value="P:nucleotide metabolic process"/>
    <property type="evidence" value="ECO:0007669"/>
    <property type="project" value="UniProtKB-KW"/>
</dbReference>
<evidence type="ECO:0000256" key="1">
    <source>
        <dbReference type="ARBA" id="ARBA00023118"/>
    </source>
</evidence>
<keyword evidence="3" id="KW-1185">Reference proteome</keyword>
<gene>
    <name evidence="2" type="ordered locus">HCH_06278</name>
</gene>
<protein>
    <recommendedName>
        <fullName evidence="4">Nucleotidyltransferase</fullName>
    </recommendedName>
</protein>
<dbReference type="GO" id="GO:0005524">
    <property type="term" value="F:ATP binding"/>
    <property type="evidence" value="ECO:0007669"/>
    <property type="project" value="UniProtKB-KW"/>
</dbReference>
<dbReference type="Proteomes" id="UP000000238">
    <property type="component" value="Chromosome"/>
</dbReference>
<reference evidence="2 3" key="1">
    <citation type="journal article" date="2005" name="Nucleic Acids Res.">
        <title>Genomic blueprint of Hahella chejuensis, a marine microbe producing an algicidal agent.</title>
        <authorList>
            <person name="Jeong H."/>
            <person name="Yim J.H."/>
            <person name="Lee C."/>
            <person name="Choi S.-H."/>
            <person name="Park Y.K."/>
            <person name="Yoon S.H."/>
            <person name="Hur C.-G."/>
            <person name="Kang H.-Y."/>
            <person name="Kim D."/>
            <person name="Lee H.H."/>
            <person name="Park K.H."/>
            <person name="Park S.-H."/>
            <person name="Park H.-S."/>
            <person name="Lee H.K."/>
            <person name="Oh T.K."/>
            <person name="Kim J.F."/>
        </authorList>
    </citation>
    <scope>NUCLEOTIDE SEQUENCE [LARGE SCALE GENOMIC DNA]</scope>
    <source>
        <strain evidence="2 3">KCTC 2396</strain>
    </source>
</reference>
<dbReference type="GO" id="GO:0016779">
    <property type="term" value="F:nucleotidyltransferase activity"/>
    <property type="evidence" value="ECO:0007669"/>
    <property type="project" value="UniProtKB-KW"/>
</dbReference>
<dbReference type="EMBL" id="CP000155">
    <property type="protein sequence ID" value="ABC32925.1"/>
    <property type="molecule type" value="Genomic_DNA"/>
</dbReference>
<evidence type="ECO:0008006" key="4">
    <source>
        <dbReference type="Google" id="ProtNLM"/>
    </source>
</evidence>
<dbReference type="STRING" id="349521.HCH_06278"/>
<dbReference type="HOGENOM" id="CLU_039827_0_0_6"/>
<accession>Q2S8U9</accession>